<comment type="caution">
    <text evidence="1">The sequence shown here is derived from an EMBL/GenBank/DDBJ whole genome shotgun (WGS) entry which is preliminary data.</text>
</comment>
<organism evidence="1 2">
    <name type="scientific">Lactuca virosa</name>
    <dbReference type="NCBI Taxonomy" id="75947"/>
    <lineage>
        <taxon>Eukaryota</taxon>
        <taxon>Viridiplantae</taxon>
        <taxon>Streptophyta</taxon>
        <taxon>Embryophyta</taxon>
        <taxon>Tracheophyta</taxon>
        <taxon>Spermatophyta</taxon>
        <taxon>Magnoliopsida</taxon>
        <taxon>eudicotyledons</taxon>
        <taxon>Gunneridae</taxon>
        <taxon>Pentapetalae</taxon>
        <taxon>asterids</taxon>
        <taxon>campanulids</taxon>
        <taxon>Asterales</taxon>
        <taxon>Asteraceae</taxon>
        <taxon>Cichorioideae</taxon>
        <taxon>Cichorieae</taxon>
        <taxon>Lactucinae</taxon>
        <taxon>Lactuca</taxon>
    </lineage>
</organism>
<protein>
    <submittedName>
        <fullName evidence="1">Uncharacterized protein</fullName>
    </submittedName>
</protein>
<evidence type="ECO:0000313" key="1">
    <source>
        <dbReference type="EMBL" id="CAH1433614.1"/>
    </source>
</evidence>
<gene>
    <name evidence="1" type="ORF">LVIROSA_LOCUS20198</name>
</gene>
<dbReference type="AlphaFoldDB" id="A0AAU9N0V0"/>
<evidence type="ECO:0000313" key="2">
    <source>
        <dbReference type="Proteomes" id="UP001157418"/>
    </source>
</evidence>
<proteinExistence type="predicted"/>
<accession>A0AAU9N0V0</accession>
<dbReference type="EMBL" id="CAKMRJ010003334">
    <property type="protein sequence ID" value="CAH1433614.1"/>
    <property type="molecule type" value="Genomic_DNA"/>
</dbReference>
<reference evidence="1 2" key="1">
    <citation type="submission" date="2022-01" db="EMBL/GenBank/DDBJ databases">
        <authorList>
            <person name="Xiong W."/>
            <person name="Schranz E."/>
        </authorList>
    </citation>
    <scope>NUCLEOTIDE SEQUENCE [LARGE SCALE GENOMIC DNA]</scope>
</reference>
<dbReference type="Proteomes" id="UP001157418">
    <property type="component" value="Unassembled WGS sequence"/>
</dbReference>
<sequence>MDIPNGCLAVYVGEQEKKRFAVPEAVEFFAESGGGDGCAGEESNGDETWLKKEEKAKMKTATVMIGRGAASGFWSRLLGVWTSQN</sequence>
<name>A0AAU9N0V0_9ASTR</name>
<keyword evidence="2" id="KW-1185">Reference proteome</keyword>